<organism evidence="7 8">
    <name type="scientific">Coemansia reversa (strain ATCC 12441 / NRRL 1564)</name>
    <dbReference type="NCBI Taxonomy" id="763665"/>
    <lineage>
        <taxon>Eukaryota</taxon>
        <taxon>Fungi</taxon>
        <taxon>Fungi incertae sedis</taxon>
        <taxon>Zoopagomycota</taxon>
        <taxon>Kickxellomycotina</taxon>
        <taxon>Kickxellomycetes</taxon>
        <taxon>Kickxellales</taxon>
        <taxon>Kickxellaceae</taxon>
        <taxon>Coemansia</taxon>
    </lineage>
</organism>
<dbReference type="PANTHER" id="PTHR22807:SF16">
    <property type="entry name" value="SAM-DEPENDENT MTASE RSMB_NOP-TYPE DOMAIN-CONTAINING PROTEIN"/>
    <property type="match status" value="1"/>
</dbReference>
<feature type="binding site" evidence="5">
    <location>
        <position position="144"/>
    </location>
    <ligand>
        <name>S-adenosyl-L-methionine</name>
        <dbReference type="ChEBI" id="CHEBI:59789"/>
    </ligand>
</feature>
<proteinExistence type="inferred from homology"/>
<evidence type="ECO:0000259" key="6">
    <source>
        <dbReference type="PROSITE" id="PS51686"/>
    </source>
</evidence>
<dbReference type="InterPro" id="IPR023267">
    <property type="entry name" value="RCMT"/>
</dbReference>
<evidence type="ECO:0000256" key="4">
    <source>
        <dbReference type="ARBA" id="ARBA00022884"/>
    </source>
</evidence>
<feature type="active site" description="Nucleophile" evidence="5">
    <location>
        <position position="304"/>
    </location>
</feature>
<evidence type="ECO:0000313" key="7">
    <source>
        <dbReference type="EMBL" id="PIA15190.1"/>
    </source>
</evidence>
<dbReference type="GO" id="GO:0008173">
    <property type="term" value="F:RNA methyltransferase activity"/>
    <property type="evidence" value="ECO:0007669"/>
    <property type="project" value="InterPro"/>
</dbReference>
<dbReference type="PRINTS" id="PR02010">
    <property type="entry name" value="RCMT9"/>
</dbReference>
<name>A0A2G5B868_COERN</name>
<protein>
    <submittedName>
        <fullName evidence="7">S-adenosyl-L-methionine-dependent methyltransferase</fullName>
    </submittedName>
</protein>
<sequence>MYANFPPEFLAFLNENHIDPSVYDVQEGLPRYVRIVRYKQRTTSEIQQLVEQTRQDAGCAVTEVAGVAGFLEIANQSVKLAQLQSYKCGDVVGMDVSSGIAVHALSVSPGDNVLDLCCAPGAKLLLLAEQCMDTTTPGSVTGVDNSSHRISTCRSLIKKHAGKTRGIIRLFSADGTGFSCHAPRKLWWDPQTVRAFAQQNTTAVAAADLSATKEQVWFAPRLLSTVYACSGTELYDRVLVDAECTHDGSLVHIRKYGEQWGWELLGSQACGSDRTQHVPVLQSRLLENGWRLLKPGGVLVYSTCSLSRFQNELVLGGFLARHTEDEACVESIPLFDDKDGGCGIAVLPVWKPETEEEWMQHAARLDPRVSNTSGMFIARIRK</sequence>
<dbReference type="SUPFAM" id="SSF53335">
    <property type="entry name" value="S-adenosyl-L-methionine-dependent methyltransferases"/>
    <property type="match status" value="1"/>
</dbReference>
<accession>A0A2G5B868</accession>
<feature type="domain" description="SAM-dependent MTase RsmB/NOP-type" evidence="6">
    <location>
        <begin position="21"/>
        <end position="382"/>
    </location>
</feature>
<evidence type="ECO:0000313" key="8">
    <source>
        <dbReference type="Proteomes" id="UP000242474"/>
    </source>
</evidence>
<feature type="binding site" evidence="5">
    <location>
        <position position="241"/>
    </location>
    <ligand>
        <name>S-adenosyl-L-methionine</name>
        <dbReference type="ChEBI" id="CHEBI:59789"/>
    </ligand>
</feature>
<keyword evidence="8" id="KW-1185">Reference proteome</keyword>
<dbReference type="InterPro" id="IPR023269">
    <property type="entry name" value="RCMT_subfamily_9"/>
</dbReference>
<dbReference type="OrthoDB" id="6093671at2759"/>
<dbReference type="CDD" id="cd02440">
    <property type="entry name" value="AdoMet_MTases"/>
    <property type="match status" value="1"/>
</dbReference>
<dbReference type="Proteomes" id="UP000242474">
    <property type="component" value="Unassembled WGS sequence"/>
</dbReference>
<feature type="binding site" evidence="5">
    <location>
        <position position="174"/>
    </location>
    <ligand>
        <name>S-adenosyl-L-methionine</name>
        <dbReference type="ChEBI" id="CHEBI:59789"/>
    </ligand>
</feature>
<dbReference type="InterPro" id="IPR029063">
    <property type="entry name" value="SAM-dependent_MTases_sf"/>
</dbReference>
<dbReference type="Gene3D" id="3.40.50.150">
    <property type="entry name" value="Vaccinia Virus protein VP39"/>
    <property type="match status" value="1"/>
</dbReference>
<evidence type="ECO:0000256" key="1">
    <source>
        <dbReference type="ARBA" id="ARBA00022603"/>
    </source>
</evidence>
<gene>
    <name evidence="7" type="ORF">COEREDRAFT_64521</name>
</gene>
<comment type="caution">
    <text evidence="5">Lacks conserved residue(s) required for the propagation of feature annotation.</text>
</comment>
<dbReference type="AlphaFoldDB" id="A0A2G5B868"/>
<dbReference type="EMBL" id="KZ303509">
    <property type="protein sequence ID" value="PIA15190.1"/>
    <property type="molecule type" value="Genomic_DNA"/>
</dbReference>
<reference evidence="7 8" key="1">
    <citation type="journal article" date="2015" name="Genome Biol. Evol.">
        <title>Phylogenomic analyses indicate that early fungi evolved digesting cell walls of algal ancestors of land plants.</title>
        <authorList>
            <person name="Chang Y."/>
            <person name="Wang S."/>
            <person name="Sekimoto S."/>
            <person name="Aerts A.L."/>
            <person name="Choi C."/>
            <person name="Clum A."/>
            <person name="LaButti K.M."/>
            <person name="Lindquist E.A."/>
            <person name="Yee Ngan C."/>
            <person name="Ohm R.A."/>
            <person name="Salamov A.A."/>
            <person name="Grigoriev I.V."/>
            <person name="Spatafora J.W."/>
            <person name="Berbee M.L."/>
        </authorList>
    </citation>
    <scope>NUCLEOTIDE SEQUENCE [LARGE SCALE GENOMIC DNA]</scope>
    <source>
        <strain evidence="7 8">NRRL 1564</strain>
    </source>
</reference>
<dbReference type="GO" id="GO:0003723">
    <property type="term" value="F:RNA binding"/>
    <property type="evidence" value="ECO:0007669"/>
    <property type="project" value="UniProtKB-UniRule"/>
</dbReference>
<keyword evidence="2 5" id="KW-0808">Transferase</keyword>
<keyword evidence="4 5" id="KW-0694">RNA-binding</keyword>
<evidence type="ECO:0000256" key="5">
    <source>
        <dbReference type="PROSITE-ProRule" id="PRU01023"/>
    </source>
</evidence>
<dbReference type="GO" id="GO:0001510">
    <property type="term" value="P:RNA methylation"/>
    <property type="evidence" value="ECO:0007669"/>
    <property type="project" value="InterPro"/>
</dbReference>
<evidence type="ECO:0000256" key="3">
    <source>
        <dbReference type="ARBA" id="ARBA00022691"/>
    </source>
</evidence>
<dbReference type="STRING" id="763665.A0A2G5B868"/>
<dbReference type="Pfam" id="PF01189">
    <property type="entry name" value="Methyltr_RsmB-F"/>
    <property type="match status" value="1"/>
</dbReference>
<dbReference type="InterPro" id="IPR049560">
    <property type="entry name" value="MeTrfase_RsmB-F_NOP2_cat"/>
</dbReference>
<keyword evidence="1 5" id="KW-0489">Methyltransferase</keyword>
<comment type="similarity">
    <text evidence="5">Belongs to the class I-like SAM-binding methyltransferase superfamily. RsmB/NOP family.</text>
</comment>
<dbReference type="PANTHER" id="PTHR22807">
    <property type="entry name" value="NOP2 YEAST -RELATED NOL1/NOP2/FMU SUN DOMAIN-CONTAINING"/>
    <property type="match status" value="1"/>
</dbReference>
<feature type="non-terminal residue" evidence="7">
    <location>
        <position position="382"/>
    </location>
</feature>
<keyword evidence="3 5" id="KW-0949">S-adenosyl-L-methionine</keyword>
<dbReference type="PRINTS" id="PR02008">
    <property type="entry name" value="RCMTFAMILY"/>
</dbReference>
<dbReference type="InterPro" id="IPR001678">
    <property type="entry name" value="MeTrfase_RsmB-F_NOP2_dom"/>
</dbReference>
<dbReference type="PROSITE" id="PS51686">
    <property type="entry name" value="SAM_MT_RSMB_NOP"/>
    <property type="match status" value="1"/>
</dbReference>
<evidence type="ECO:0000256" key="2">
    <source>
        <dbReference type="ARBA" id="ARBA00022679"/>
    </source>
</evidence>